<protein>
    <recommendedName>
        <fullName evidence="4">Prephenate dehydrogenase</fullName>
        <ecNumber evidence="3">1.3.1.12</ecNumber>
    </recommendedName>
</protein>
<dbReference type="EMBL" id="JACHVS010000001">
    <property type="protein sequence ID" value="MBB2996290.1"/>
    <property type="molecule type" value="Genomic_DNA"/>
</dbReference>
<keyword evidence="8" id="KW-0057">Aromatic amino acid biosynthesis</keyword>
<dbReference type="NCBIfam" id="NF005112">
    <property type="entry name" value="PRK06545.2-4"/>
    <property type="match status" value="1"/>
</dbReference>
<dbReference type="NCBIfam" id="NF005111">
    <property type="entry name" value="PRK06545.2-3"/>
    <property type="match status" value="1"/>
</dbReference>
<dbReference type="PANTHER" id="PTHR21363:SF0">
    <property type="entry name" value="PREPHENATE DEHYDROGENASE [NADP(+)]"/>
    <property type="match status" value="1"/>
</dbReference>
<accession>A0A839QKD3</accession>
<dbReference type="PROSITE" id="PS51176">
    <property type="entry name" value="PDH_ADH"/>
    <property type="match status" value="1"/>
</dbReference>
<comment type="caution">
    <text evidence="12">The sequence shown here is derived from an EMBL/GenBank/DDBJ whole genome shotgun (WGS) entry which is preliminary data.</text>
</comment>
<evidence type="ECO:0000256" key="9">
    <source>
        <dbReference type="ARBA" id="ARBA00049260"/>
    </source>
</evidence>
<evidence type="ECO:0000256" key="2">
    <source>
        <dbReference type="ARBA" id="ARBA00007964"/>
    </source>
</evidence>
<keyword evidence="13" id="KW-1185">Reference proteome</keyword>
<name>A0A839QKD3_9MICC</name>
<evidence type="ECO:0000256" key="5">
    <source>
        <dbReference type="ARBA" id="ARBA00022498"/>
    </source>
</evidence>
<evidence type="ECO:0000256" key="8">
    <source>
        <dbReference type="ARBA" id="ARBA00023141"/>
    </source>
</evidence>
<evidence type="ECO:0000256" key="4">
    <source>
        <dbReference type="ARBA" id="ARBA00016891"/>
    </source>
</evidence>
<dbReference type="CDD" id="cd02116">
    <property type="entry name" value="ACT"/>
    <property type="match status" value="1"/>
</dbReference>
<gene>
    <name evidence="12" type="ORF">E9229_002481</name>
</gene>
<sequence>MPATHLAGPILVIGTGLLGASIGLGLSQRGLSVWLQDPSPTAQTVAQDIGAGRILTTDQRLAPELVVVGAPPDVTAQVVAQALLDYPAATVLDIASVKSSILAALLADDRLDAAALARYVGTHPMAGREKSGPAAARGELFTSVPWVMCSHERTSPESLKTAEAMAIDLGATVSRMKAKEHDESVALISHFPQVASSMIASRLLNAPGHALALAGNGLRDTTRIAASDPKLWIQILSHNAPALVDILHGMRDDLGRLIGTLEEPSAPGALLDLAQLMGEGNAGHARIPGKHGAPPQAFALVTVVVQDRPGQISALLSDIGAAGINVEDLRMEHSAGHQVGLVDVSVIPGRRQELIDVLTALEWKVVQ</sequence>
<dbReference type="GO" id="GO:0008977">
    <property type="term" value="F:prephenate dehydrogenase (NAD+) activity"/>
    <property type="evidence" value="ECO:0007669"/>
    <property type="project" value="UniProtKB-EC"/>
</dbReference>
<dbReference type="Proteomes" id="UP000523000">
    <property type="component" value="Unassembled WGS sequence"/>
</dbReference>
<comment type="pathway">
    <text evidence="1">Amino-acid biosynthesis; L-tyrosine biosynthesis; (4-hydroxyphenyl)pyruvate from prephenate (NAD(+) route): step 1/1.</text>
</comment>
<dbReference type="InterPro" id="IPR036291">
    <property type="entry name" value="NAD(P)-bd_dom_sf"/>
</dbReference>
<dbReference type="PANTHER" id="PTHR21363">
    <property type="entry name" value="PREPHENATE DEHYDROGENASE"/>
    <property type="match status" value="1"/>
</dbReference>
<dbReference type="InterPro" id="IPR003099">
    <property type="entry name" value="Prephen_DH"/>
</dbReference>
<dbReference type="EC" id="1.3.1.12" evidence="3"/>
<dbReference type="InterPro" id="IPR050812">
    <property type="entry name" value="Preph/Arog_dehydrog"/>
</dbReference>
<dbReference type="GO" id="GO:0004665">
    <property type="term" value="F:prephenate dehydrogenase (NADP+) activity"/>
    <property type="evidence" value="ECO:0007669"/>
    <property type="project" value="InterPro"/>
</dbReference>
<dbReference type="GO" id="GO:0070403">
    <property type="term" value="F:NAD+ binding"/>
    <property type="evidence" value="ECO:0007669"/>
    <property type="project" value="InterPro"/>
</dbReference>
<keyword evidence="8" id="KW-0028">Amino-acid biosynthesis</keyword>
<dbReference type="InterPro" id="IPR046825">
    <property type="entry name" value="PDH_C"/>
</dbReference>
<evidence type="ECO:0000313" key="13">
    <source>
        <dbReference type="Proteomes" id="UP000523000"/>
    </source>
</evidence>
<comment type="similarity">
    <text evidence="2">Belongs to the prephenate/arogenate dehydrogenase family.</text>
</comment>
<dbReference type="Pfam" id="PF20463">
    <property type="entry name" value="PDH_C"/>
    <property type="match status" value="1"/>
</dbReference>
<evidence type="ECO:0000256" key="6">
    <source>
        <dbReference type="ARBA" id="ARBA00023002"/>
    </source>
</evidence>
<comment type="catalytic activity">
    <reaction evidence="9">
        <text>prephenate + NAD(+) = 3-(4-hydroxyphenyl)pyruvate + CO2 + NADH</text>
        <dbReference type="Rhea" id="RHEA:13869"/>
        <dbReference type="ChEBI" id="CHEBI:16526"/>
        <dbReference type="ChEBI" id="CHEBI:29934"/>
        <dbReference type="ChEBI" id="CHEBI:36242"/>
        <dbReference type="ChEBI" id="CHEBI:57540"/>
        <dbReference type="ChEBI" id="CHEBI:57945"/>
        <dbReference type="EC" id="1.3.1.12"/>
    </reaction>
</comment>
<evidence type="ECO:0000256" key="1">
    <source>
        <dbReference type="ARBA" id="ARBA00005067"/>
    </source>
</evidence>
<proteinExistence type="inferred from homology"/>
<dbReference type="Gene3D" id="3.30.70.260">
    <property type="match status" value="1"/>
</dbReference>
<dbReference type="Pfam" id="PF02153">
    <property type="entry name" value="PDH_N"/>
    <property type="match status" value="1"/>
</dbReference>
<evidence type="ECO:0000259" key="10">
    <source>
        <dbReference type="PROSITE" id="PS51176"/>
    </source>
</evidence>
<dbReference type="Gene3D" id="3.40.50.720">
    <property type="entry name" value="NAD(P)-binding Rossmann-like Domain"/>
    <property type="match status" value="1"/>
</dbReference>
<dbReference type="UniPathway" id="UPA00122">
    <property type="reaction ID" value="UER00961"/>
</dbReference>
<evidence type="ECO:0000313" key="12">
    <source>
        <dbReference type="EMBL" id="MBB2996290.1"/>
    </source>
</evidence>
<keyword evidence="7" id="KW-0520">NAD</keyword>
<dbReference type="InterPro" id="IPR008927">
    <property type="entry name" value="6-PGluconate_DH-like_C_sf"/>
</dbReference>
<dbReference type="SUPFAM" id="SSF55021">
    <property type="entry name" value="ACT-like"/>
    <property type="match status" value="1"/>
</dbReference>
<dbReference type="AlphaFoldDB" id="A0A839QKD3"/>
<reference evidence="12 13" key="1">
    <citation type="submission" date="2020-08" db="EMBL/GenBank/DDBJ databases">
        <title>Sequencing the genomes of 1000 actinobacteria strains.</title>
        <authorList>
            <person name="Klenk H.-P."/>
        </authorList>
    </citation>
    <scope>NUCLEOTIDE SEQUENCE [LARGE SCALE GENOMIC DNA]</scope>
    <source>
        <strain evidence="12 13">DSM 22826</strain>
    </source>
</reference>
<dbReference type="InterPro" id="IPR045865">
    <property type="entry name" value="ACT-like_dom_sf"/>
</dbReference>
<dbReference type="SUPFAM" id="SSF51735">
    <property type="entry name" value="NAD(P)-binding Rossmann-fold domains"/>
    <property type="match status" value="1"/>
</dbReference>
<keyword evidence="5" id="KW-0827">Tyrosine biosynthesis</keyword>
<feature type="domain" description="ACT" evidence="11">
    <location>
        <begin position="300"/>
        <end position="367"/>
    </location>
</feature>
<feature type="domain" description="Prephenate/arogenate dehydrogenase" evidence="10">
    <location>
        <begin position="8"/>
        <end position="295"/>
    </location>
</feature>
<organism evidence="12 13">
    <name type="scientific">Paeniglutamicibacter cryotolerans</name>
    <dbReference type="NCBI Taxonomy" id="670079"/>
    <lineage>
        <taxon>Bacteria</taxon>
        <taxon>Bacillati</taxon>
        <taxon>Actinomycetota</taxon>
        <taxon>Actinomycetes</taxon>
        <taxon>Micrococcales</taxon>
        <taxon>Micrococcaceae</taxon>
        <taxon>Paeniglutamicibacter</taxon>
    </lineage>
</organism>
<dbReference type="InterPro" id="IPR046826">
    <property type="entry name" value="PDH_N"/>
</dbReference>
<evidence type="ECO:0000256" key="7">
    <source>
        <dbReference type="ARBA" id="ARBA00023027"/>
    </source>
</evidence>
<dbReference type="InterPro" id="IPR002912">
    <property type="entry name" value="ACT_dom"/>
</dbReference>
<dbReference type="SUPFAM" id="SSF48179">
    <property type="entry name" value="6-phosphogluconate dehydrogenase C-terminal domain-like"/>
    <property type="match status" value="1"/>
</dbReference>
<evidence type="ECO:0000259" key="11">
    <source>
        <dbReference type="PROSITE" id="PS51671"/>
    </source>
</evidence>
<keyword evidence="6 12" id="KW-0560">Oxidoreductase</keyword>
<dbReference type="GO" id="GO:0006571">
    <property type="term" value="P:tyrosine biosynthetic process"/>
    <property type="evidence" value="ECO:0007669"/>
    <property type="project" value="UniProtKB-UniPathway"/>
</dbReference>
<dbReference type="PROSITE" id="PS51671">
    <property type="entry name" value="ACT"/>
    <property type="match status" value="1"/>
</dbReference>
<evidence type="ECO:0000256" key="3">
    <source>
        <dbReference type="ARBA" id="ARBA00012068"/>
    </source>
</evidence>
<dbReference type="RefSeq" id="WP_183511564.1">
    <property type="nucleotide sequence ID" value="NZ_BAABGK010000019.1"/>
</dbReference>
<dbReference type="Gene3D" id="1.10.3660.10">
    <property type="entry name" value="6-phosphogluconate dehydrogenase C-terminal like domain"/>
    <property type="match status" value="1"/>
</dbReference>